<dbReference type="PROSITE" id="PS50235">
    <property type="entry name" value="USP_3"/>
    <property type="match status" value="1"/>
</dbReference>
<evidence type="ECO:0000313" key="3">
    <source>
        <dbReference type="EnsemblMetazoa" id="XP_031784537"/>
    </source>
</evidence>
<dbReference type="Proteomes" id="UP000002358">
    <property type="component" value="Chromosome 4"/>
</dbReference>
<dbReference type="GeneID" id="116417147"/>
<feature type="region of interest" description="Disordered" evidence="1">
    <location>
        <begin position="526"/>
        <end position="557"/>
    </location>
</feature>
<evidence type="ECO:0000259" key="2">
    <source>
        <dbReference type="PROSITE" id="PS50235"/>
    </source>
</evidence>
<protein>
    <recommendedName>
        <fullName evidence="2">USP domain-containing protein</fullName>
    </recommendedName>
</protein>
<dbReference type="KEGG" id="nvi:116417147"/>
<dbReference type="InterPro" id="IPR028889">
    <property type="entry name" value="USP"/>
</dbReference>
<accession>A0A7M7QAX9</accession>
<keyword evidence="4" id="KW-1185">Reference proteome</keyword>
<dbReference type="OrthoDB" id="7600614at2759"/>
<organism evidence="3 4">
    <name type="scientific">Nasonia vitripennis</name>
    <name type="common">Parasitic wasp</name>
    <dbReference type="NCBI Taxonomy" id="7425"/>
    <lineage>
        <taxon>Eukaryota</taxon>
        <taxon>Metazoa</taxon>
        <taxon>Ecdysozoa</taxon>
        <taxon>Arthropoda</taxon>
        <taxon>Hexapoda</taxon>
        <taxon>Insecta</taxon>
        <taxon>Pterygota</taxon>
        <taxon>Neoptera</taxon>
        <taxon>Endopterygota</taxon>
        <taxon>Hymenoptera</taxon>
        <taxon>Apocrita</taxon>
        <taxon>Proctotrupomorpha</taxon>
        <taxon>Chalcidoidea</taxon>
        <taxon>Pteromalidae</taxon>
        <taxon>Pteromalinae</taxon>
        <taxon>Nasonia</taxon>
    </lineage>
</organism>
<dbReference type="EnsemblMetazoa" id="XM_031928677">
    <property type="protein sequence ID" value="XP_031784537"/>
    <property type="gene ID" value="LOC116417147"/>
</dbReference>
<dbReference type="InParanoid" id="A0A7M7QAX9"/>
<reference evidence="3" key="1">
    <citation type="submission" date="2021-01" db="UniProtKB">
        <authorList>
            <consortium name="EnsemblMetazoa"/>
        </authorList>
    </citation>
    <scope>IDENTIFICATION</scope>
</reference>
<sequence>MSKRGPKPLMSHEEKVEALKNFEIFDDLNKVKKESHPVWQDVCNFINAKYAFPDSKKMTIRNIQNYVAQNRNGVLFDLQVGNVTQESYFSEQKEMKNLDEEKELLTLQNNVMYKHIIKEVSTFPLNIFHWETEAIDFAAVNSTKNTDYIFVRVGNFCKNFCYQDGTTSKFIYLYIFGASICNKFIPICHLSTDENSTTIFKRFFNEIVRNDAPIPNKLIVDYNYNVYEAANSAYNVNVSLEKYLTQCFLYLRGNETKTLPKCLIMTDIKFLIGTVLNWNCIHNISTNSIKYFYVYCIVLLSHQNRLEDFEDILLKVFVISLSEFQGQSTHDFFEDIMSKVKELKIDEIYDQNNIKIIEEEFISVTDSYTYSKINYEEECIEILNYIVEIVIRAKQFTLTENTEWQRNAYYSEQICQNLIKCCVEFVMWTKVMNISETKHSLSVNELVHYYKNDFERFLINPQPSLYTYLVKNIEYSSKSLEIIKNNIQTFNQTAAKRNNKLEHLYHTENWMGYNIVDLDDVSNNSLECSSDDDASSDNSEICSDDGDEENYSSGSGPDFDAQDITSIIESAWQNVSIKDSPRISLDVEDHTLKSDLDNMTTNIKSNCKQEVKIRGTYLKACPEIDLLNQKPSSKLKNRKIIKNYNLLKPRSVGKKKLFVTTSSFFDSVLEVLVSSYFNIQKLQDSINEFSEKLSNTKMIFLNLFKEYIRTFNFTKLYAERIKLIENVCQSTNNKLTWNKSIGEFFKYIMYPNIFIKMECLDCKLSNYQYCNLVEVSFEELVSENLSVIIHNCLLAKRNCCNICSNTDIICQYSISDLFCINVEKEAKIVNLDQLVPVLTFSTGKFILTGVIAYEEPIASNVLRHYVAYVRSLKGIWNKYNDINIEFSKPEKVKNNLGIKVALLFYIKYESIEEKNQCSVVVHEVDVCEDISNNNSNLLPDCNLEINKIILQKKVEEETYIESETETHIHDISPSNDFQYQDSLMNFDDMIGNEVVVEFVETSIQDVSSSNNLLYEDSSNLDKMIENEEKPECSSVDASLNNSYTETCWSNNESTSSVESSFNVHAFLSYHPWRHLIQNGSKLPPIKLPTQDVKLINTCPIDCIAELLTAAHCFEGSVNYLIFEIGLSKNKKNEIFEIIWEYCMNKSRNIYYTKRMDYCISKPKLYTQTIKTDYLLIDCQDNVIRLFESIMSGELLHSIEKTITCTCNYVNKKKYSIQHINTDLRMEDSLIFELENYLQTYFSKKIKKCYQCQKDARLTYKINSYLCIELETNFIIHKDMQARLNSIPTRLNLCKEEYNLLGVIAFDLPIHENGLLHYYVFIRLPNTEWEERNNLTNIIKRHSKRSTITIKPAILFYARKNVYKRSYDKYL</sequence>
<feature type="domain" description="USP" evidence="2">
    <location>
        <begin position="652"/>
        <end position="908"/>
    </location>
</feature>
<evidence type="ECO:0000313" key="4">
    <source>
        <dbReference type="Proteomes" id="UP000002358"/>
    </source>
</evidence>
<proteinExistence type="predicted"/>
<evidence type="ECO:0000256" key="1">
    <source>
        <dbReference type="SAM" id="MobiDB-lite"/>
    </source>
</evidence>
<name>A0A7M7QAX9_NASVI</name>
<dbReference type="RefSeq" id="XP_031784537.2">
    <property type="nucleotide sequence ID" value="XM_031928677.2"/>
</dbReference>